<protein>
    <submittedName>
        <fullName evidence="1">Uncharacterized protein</fullName>
    </submittedName>
</protein>
<comment type="caution">
    <text evidence="1">The sequence shown here is derived from an EMBL/GenBank/DDBJ whole genome shotgun (WGS) entry which is preliminary data.</text>
</comment>
<dbReference type="AlphaFoldDB" id="A0A6G1CA27"/>
<dbReference type="Proteomes" id="UP000479710">
    <property type="component" value="Unassembled WGS sequence"/>
</dbReference>
<sequence length="66" mass="7059">MLKLQFASIATTLCYRSHLSSFPFLFSDPSSSFFALHAGNIFFLPATGVSVVRCATASSILLADLA</sequence>
<organism evidence="1 2">
    <name type="scientific">Oryza meyeriana var. granulata</name>
    <dbReference type="NCBI Taxonomy" id="110450"/>
    <lineage>
        <taxon>Eukaryota</taxon>
        <taxon>Viridiplantae</taxon>
        <taxon>Streptophyta</taxon>
        <taxon>Embryophyta</taxon>
        <taxon>Tracheophyta</taxon>
        <taxon>Spermatophyta</taxon>
        <taxon>Magnoliopsida</taxon>
        <taxon>Liliopsida</taxon>
        <taxon>Poales</taxon>
        <taxon>Poaceae</taxon>
        <taxon>BOP clade</taxon>
        <taxon>Oryzoideae</taxon>
        <taxon>Oryzeae</taxon>
        <taxon>Oryzinae</taxon>
        <taxon>Oryza</taxon>
        <taxon>Oryza meyeriana</taxon>
    </lineage>
</organism>
<evidence type="ECO:0000313" key="2">
    <source>
        <dbReference type="Proteomes" id="UP000479710"/>
    </source>
</evidence>
<name>A0A6G1CA27_9ORYZ</name>
<dbReference type="EMBL" id="SPHZ02000010">
    <property type="protein sequence ID" value="KAF0897052.1"/>
    <property type="molecule type" value="Genomic_DNA"/>
</dbReference>
<evidence type="ECO:0000313" key="1">
    <source>
        <dbReference type="EMBL" id="KAF0897052.1"/>
    </source>
</evidence>
<keyword evidence="2" id="KW-1185">Reference proteome</keyword>
<reference evidence="1 2" key="1">
    <citation type="submission" date="2019-11" db="EMBL/GenBank/DDBJ databases">
        <title>Whole genome sequence of Oryza granulata.</title>
        <authorList>
            <person name="Li W."/>
        </authorList>
    </citation>
    <scope>NUCLEOTIDE SEQUENCE [LARGE SCALE GENOMIC DNA]</scope>
    <source>
        <strain evidence="2">cv. Menghai</strain>
        <tissue evidence="1">Leaf</tissue>
    </source>
</reference>
<proteinExistence type="predicted"/>
<gene>
    <name evidence="1" type="ORF">E2562_032376</name>
</gene>
<accession>A0A6G1CA27</accession>